<evidence type="ECO:0000313" key="4">
    <source>
        <dbReference type="Proteomes" id="UP000183015"/>
    </source>
</evidence>
<dbReference type="RefSeq" id="WP_143094650.1">
    <property type="nucleotide sequence ID" value="NZ_BBPN01000020.1"/>
</dbReference>
<organism evidence="3 4">
    <name type="scientific">Streptacidiphilus jiangxiensis</name>
    <dbReference type="NCBI Taxonomy" id="235985"/>
    <lineage>
        <taxon>Bacteria</taxon>
        <taxon>Bacillati</taxon>
        <taxon>Actinomycetota</taxon>
        <taxon>Actinomycetes</taxon>
        <taxon>Kitasatosporales</taxon>
        <taxon>Streptomycetaceae</taxon>
        <taxon>Streptacidiphilus</taxon>
    </lineage>
</organism>
<dbReference type="Proteomes" id="UP000183015">
    <property type="component" value="Unassembled WGS sequence"/>
</dbReference>
<sequence length="192" mass="18891">MKEKTVGAIIVAVIGAVASIIAATIMAGGGQGSSASASGGGGGNGGSSGGPTVITLPPPSSGIDLPTANSNAVTRPVTVSAAILTMTVTKVTLSGGQTTVDFSIANTSGNPVSFPFAAKELEVPGSPTLQPHDFQGSWSDSVQGGGTVNEELIFDALPAGTRQVTLSLTGIQTFHVCDACPQQLAVDIPLSS</sequence>
<accession>A0A1H7WVV3</accession>
<evidence type="ECO:0000256" key="1">
    <source>
        <dbReference type="SAM" id="MobiDB-lite"/>
    </source>
</evidence>
<feature type="transmembrane region" description="Helical" evidence="2">
    <location>
        <begin position="6"/>
        <end position="27"/>
    </location>
</feature>
<protein>
    <submittedName>
        <fullName evidence="3">Uncharacterized protein</fullName>
    </submittedName>
</protein>
<proteinExistence type="predicted"/>
<reference evidence="4" key="1">
    <citation type="submission" date="2016-10" db="EMBL/GenBank/DDBJ databases">
        <authorList>
            <person name="Varghese N."/>
        </authorList>
    </citation>
    <scope>NUCLEOTIDE SEQUENCE [LARGE SCALE GENOMIC DNA]</scope>
    <source>
        <strain evidence="4">DSM 45096 / BCRC 16803 / CGMCC 4.1857 / CIP 109030 / JCM 12277 / KCTC 19219 / NBRC 100920 / 33214</strain>
    </source>
</reference>
<keyword evidence="2" id="KW-0812">Transmembrane</keyword>
<keyword evidence="2" id="KW-0472">Membrane</keyword>
<keyword evidence="2" id="KW-1133">Transmembrane helix</keyword>
<keyword evidence="4" id="KW-1185">Reference proteome</keyword>
<name>A0A1H7WVV3_STRJI</name>
<gene>
    <name evidence="3" type="ORF">SAMN05414137_121155</name>
</gene>
<dbReference type="AlphaFoldDB" id="A0A1H7WVV3"/>
<feature type="region of interest" description="Disordered" evidence="1">
    <location>
        <begin position="32"/>
        <end position="69"/>
    </location>
</feature>
<evidence type="ECO:0000256" key="2">
    <source>
        <dbReference type="SAM" id="Phobius"/>
    </source>
</evidence>
<dbReference type="EMBL" id="FOAZ01000021">
    <property type="protein sequence ID" value="SEM25068.1"/>
    <property type="molecule type" value="Genomic_DNA"/>
</dbReference>
<feature type="compositionally biased region" description="Gly residues" evidence="1">
    <location>
        <begin position="32"/>
        <end position="49"/>
    </location>
</feature>
<evidence type="ECO:0000313" key="3">
    <source>
        <dbReference type="EMBL" id="SEM25068.1"/>
    </source>
</evidence>